<dbReference type="SUPFAM" id="SSF51713">
    <property type="entry name" value="tRNA-guanine transglycosylase"/>
    <property type="match status" value="1"/>
</dbReference>
<keyword evidence="3" id="KW-1185">Reference proteome</keyword>
<dbReference type="InterPro" id="IPR002616">
    <property type="entry name" value="tRNA_ribo_trans-like"/>
</dbReference>
<dbReference type="RefSeq" id="XP_040744917.1">
    <property type="nucleotide sequence ID" value="XM_040885444.1"/>
</dbReference>
<dbReference type="EMBL" id="MCFD01000004">
    <property type="protein sequence ID" value="ORX71402.1"/>
    <property type="molecule type" value="Genomic_DNA"/>
</dbReference>
<dbReference type="Pfam" id="PF01702">
    <property type="entry name" value="TGT"/>
    <property type="match status" value="2"/>
</dbReference>
<dbReference type="PANTHER" id="PTHR46064">
    <property type="entry name" value="QUEUINE TRNA-RIBOSYLTRANSFERASE ACCESSORY SUBUNIT 2"/>
    <property type="match status" value="1"/>
</dbReference>
<proteinExistence type="predicted"/>
<evidence type="ECO:0000259" key="1">
    <source>
        <dbReference type="Pfam" id="PF01702"/>
    </source>
</evidence>
<dbReference type="NCBIfam" id="TIGR00449">
    <property type="entry name" value="tgt_general"/>
    <property type="match status" value="1"/>
</dbReference>
<protein>
    <submittedName>
        <fullName evidence="2">tRNA-guanine transglycosylase</fullName>
    </submittedName>
</protein>
<dbReference type="PANTHER" id="PTHR46064:SF1">
    <property type="entry name" value="QUEUINE TRNA-RIBOSYLTRANSFERASE ACCESSORY SUBUNIT 2"/>
    <property type="match status" value="1"/>
</dbReference>
<dbReference type="AlphaFoldDB" id="A0A1Y1WD73"/>
<dbReference type="Proteomes" id="UP000193922">
    <property type="component" value="Unassembled WGS sequence"/>
</dbReference>
<evidence type="ECO:0000313" key="2">
    <source>
        <dbReference type="EMBL" id="ORX71402.1"/>
    </source>
</evidence>
<evidence type="ECO:0000313" key="3">
    <source>
        <dbReference type="Proteomes" id="UP000193922"/>
    </source>
</evidence>
<reference evidence="2 3" key="1">
    <citation type="submission" date="2016-07" db="EMBL/GenBank/DDBJ databases">
        <title>Pervasive Adenine N6-methylation of Active Genes in Fungi.</title>
        <authorList>
            <consortium name="DOE Joint Genome Institute"/>
            <person name="Mondo S.J."/>
            <person name="Dannebaum R.O."/>
            <person name="Kuo R.C."/>
            <person name="Labutti K."/>
            <person name="Haridas S."/>
            <person name="Kuo A."/>
            <person name="Salamov A."/>
            <person name="Ahrendt S.R."/>
            <person name="Lipzen A."/>
            <person name="Sullivan W."/>
            <person name="Andreopoulos W.B."/>
            <person name="Clum A."/>
            <person name="Lindquist E."/>
            <person name="Daum C."/>
            <person name="Ramamoorthy G.K."/>
            <person name="Gryganskyi A."/>
            <person name="Culley D."/>
            <person name="Magnuson J.K."/>
            <person name="James T.Y."/>
            <person name="O'Malley M.A."/>
            <person name="Stajich J.E."/>
            <person name="Spatafora J.W."/>
            <person name="Visel A."/>
            <person name="Grigoriev I.V."/>
        </authorList>
    </citation>
    <scope>NUCLEOTIDE SEQUENCE [LARGE SCALE GENOMIC DNA]</scope>
    <source>
        <strain evidence="2 3">ATCC 12442</strain>
    </source>
</reference>
<dbReference type="OrthoDB" id="27601at2759"/>
<dbReference type="Gene3D" id="3.20.20.105">
    <property type="entry name" value="Queuine tRNA-ribosyltransferase-like"/>
    <property type="match status" value="2"/>
</dbReference>
<dbReference type="InterPro" id="IPR050852">
    <property type="entry name" value="Queuine_tRNA-ribosyltrfase"/>
</dbReference>
<sequence>MSLRFELSMAAEAASRHGPRTGTLHLERSPTDTISIATPGFLKYTRRGLQPHMVREVEREVTALSAASRVQLEDFLERDFPAVGKYSEGLHRFVHMDRSELLLLDALDPTVTRRTAKATNKFLGVDSEGGTKRVTPEMFVKLVNQLKPDVYVALADYVEEPEPSATKGKRIAKSVERIGPVAGRLREGDHGLGPPFGEKLALVRHSLATLEPAKPRYMVGVSSPDQVLQAIRLGIDVFDSSYPYAVTEQGFASTAARTSTCGSSRCLTISARWWTGCTCFACRSHHRAYVHHLLMTKEMLATVLLQIHNMHCYNRFFEAVRQSLASGDFEQCAEKFLDHYGCMAGEAAGAKGVKRAFDELELLASQANSPTTKDPAQAAQRGDCQCRRLIFELVLARAALCGGHYFMELWYF</sequence>
<feature type="domain" description="tRNA-guanine(15) transglycosylase-like" evidence="1">
    <location>
        <begin position="19"/>
        <end position="177"/>
    </location>
</feature>
<dbReference type="STRING" id="61395.A0A1Y1WD73"/>
<organism evidence="2 3">
    <name type="scientific">Linderina pennispora</name>
    <dbReference type="NCBI Taxonomy" id="61395"/>
    <lineage>
        <taxon>Eukaryota</taxon>
        <taxon>Fungi</taxon>
        <taxon>Fungi incertae sedis</taxon>
        <taxon>Zoopagomycota</taxon>
        <taxon>Kickxellomycotina</taxon>
        <taxon>Kickxellomycetes</taxon>
        <taxon>Kickxellales</taxon>
        <taxon>Kickxellaceae</taxon>
        <taxon>Linderina</taxon>
    </lineage>
</organism>
<feature type="domain" description="tRNA-guanine(15) transglycosylase-like" evidence="1">
    <location>
        <begin position="193"/>
        <end position="340"/>
    </location>
</feature>
<accession>A0A1Y1WD73</accession>
<gene>
    <name evidence="2" type="ORF">DL89DRAFT_256426</name>
</gene>
<dbReference type="InterPro" id="IPR036511">
    <property type="entry name" value="TGT-like_sf"/>
</dbReference>
<dbReference type="GO" id="GO:0006400">
    <property type="term" value="P:tRNA modification"/>
    <property type="evidence" value="ECO:0007669"/>
    <property type="project" value="InterPro"/>
</dbReference>
<dbReference type="GeneID" id="63802092"/>
<comment type="caution">
    <text evidence="2">The sequence shown here is derived from an EMBL/GenBank/DDBJ whole genome shotgun (WGS) entry which is preliminary data.</text>
</comment>
<name>A0A1Y1WD73_9FUNG</name>